<dbReference type="GO" id="GO:0007160">
    <property type="term" value="P:cell-matrix adhesion"/>
    <property type="evidence" value="ECO:0007669"/>
    <property type="project" value="TreeGrafter"/>
</dbReference>
<dbReference type="AlphaFoldDB" id="A0A481MTK3"/>
<name>A0A481MTK3_EPHMU</name>
<dbReference type="PANTHER" id="PTHR10082">
    <property type="entry name" value="INTEGRIN BETA SUBUNIT"/>
    <property type="match status" value="1"/>
</dbReference>
<dbReference type="Gene3D" id="1.20.5.100">
    <property type="entry name" value="Cytochrome c1, transmembrane anchor, C-terminal"/>
    <property type="match status" value="1"/>
</dbReference>
<dbReference type="InterPro" id="IPR009030">
    <property type="entry name" value="Growth_fac_rcpt_cys_sf"/>
</dbReference>
<evidence type="ECO:0000259" key="17">
    <source>
        <dbReference type="PROSITE" id="PS50026"/>
    </source>
</evidence>
<feature type="domain" description="EGF-like" evidence="17">
    <location>
        <begin position="607"/>
        <end position="650"/>
    </location>
</feature>
<dbReference type="Gene3D" id="3.40.50.410">
    <property type="entry name" value="von Willebrand factor, type A domain"/>
    <property type="match status" value="1"/>
</dbReference>
<dbReference type="PANTHER" id="PTHR10082:SF60">
    <property type="entry name" value="INTEGRIN BETA-PS"/>
    <property type="match status" value="1"/>
</dbReference>
<dbReference type="GO" id="GO:0033627">
    <property type="term" value="P:cell adhesion mediated by integrin"/>
    <property type="evidence" value="ECO:0007669"/>
    <property type="project" value="TreeGrafter"/>
</dbReference>
<comment type="similarity">
    <text evidence="2 14">Belongs to the integrin beta chain family.</text>
</comment>
<dbReference type="PROSITE" id="PS50026">
    <property type="entry name" value="EGF_3"/>
    <property type="match status" value="1"/>
</dbReference>
<dbReference type="GO" id="GO:0009986">
    <property type="term" value="C:cell surface"/>
    <property type="evidence" value="ECO:0007669"/>
    <property type="project" value="TreeGrafter"/>
</dbReference>
<evidence type="ECO:0000256" key="16">
    <source>
        <dbReference type="SAM" id="SignalP"/>
    </source>
</evidence>
<keyword evidence="3 13" id="KW-0245">EGF-like domain</keyword>
<comment type="subcellular location">
    <subcellularLocation>
        <location evidence="14">Cell membrane</location>
        <topology evidence="14">Single-pass type I membrane protein</topology>
    </subcellularLocation>
    <subcellularLocation>
        <location evidence="1">Membrane</location>
        <topology evidence="1">Single-pass type I membrane protein</topology>
    </subcellularLocation>
</comment>
<dbReference type="Gene3D" id="2.10.25.10">
    <property type="entry name" value="Laminin"/>
    <property type="match status" value="2"/>
</dbReference>
<dbReference type="SUPFAM" id="SSF53300">
    <property type="entry name" value="vWA-like"/>
    <property type="match status" value="1"/>
</dbReference>
<comment type="caution">
    <text evidence="13">Lacks conserved residue(s) required for the propagation of feature annotation.</text>
</comment>
<keyword evidence="7 14" id="KW-0130">Cell adhesion</keyword>
<evidence type="ECO:0000256" key="7">
    <source>
        <dbReference type="ARBA" id="ARBA00022889"/>
    </source>
</evidence>
<dbReference type="SMART" id="SM00187">
    <property type="entry name" value="INB"/>
    <property type="match status" value="1"/>
</dbReference>
<keyword evidence="9 14" id="KW-0401">Integrin</keyword>
<dbReference type="InterPro" id="IPR040622">
    <property type="entry name" value="EGF_integrin_1"/>
</dbReference>
<evidence type="ECO:0000256" key="11">
    <source>
        <dbReference type="ARBA" id="ARBA00023157"/>
    </source>
</evidence>
<dbReference type="GO" id="GO:0008305">
    <property type="term" value="C:integrin complex"/>
    <property type="evidence" value="ECO:0007669"/>
    <property type="project" value="TreeGrafter"/>
</dbReference>
<dbReference type="Pfam" id="PF08725">
    <property type="entry name" value="Integrin_b_cyt"/>
    <property type="match status" value="1"/>
</dbReference>
<keyword evidence="5 16" id="KW-0732">Signal</keyword>
<keyword evidence="8 15" id="KW-1133">Transmembrane helix</keyword>
<evidence type="ECO:0000256" key="15">
    <source>
        <dbReference type="SAM" id="Phobius"/>
    </source>
</evidence>
<dbReference type="GO" id="GO:0098609">
    <property type="term" value="P:cell-cell adhesion"/>
    <property type="evidence" value="ECO:0007669"/>
    <property type="project" value="TreeGrafter"/>
</dbReference>
<keyword evidence="6" id="KW-0677">Repeat</keyword>
<keyword evidence="11 13" id="KW-1015">Disulfide bond</keyword>
<evidence type="ECO:0000256" key="4">
    <source>
        <dbReference type="ARBA" id="ARBA00022692"/>
    </source>
</evidence>
<sequence>MFMTLSLAVLVALCYSEAFAQPCTDQTMCGKCLQTAGCVWCNLTTFDGARCFGRNVSSSMGCSSIVDPRSAPTTTTVPAATDSIYTTTPNVVLRPGDPLTVSVNVVSLPNAPLDLYILMDLSDSMAAPLATVKSISQLIAQQVSSITTNVRIGFGAFNDKPIYPYSPQTPAGCLPGRDAPDCSDRRAGTRQYSFLHLANFTSNFTVPNVFVTTNLDLPESSFDSLVQVLACEKELGWRNRSVEGPERGLQRLVLLITDNQPHLAGDGRLASIYQPNDGKCHVRPYASSVGYLDTAPGILIYNEDSLLYDYPSVGLVASLLKKYDVIPIFGIVPITSSTLLINNTFLSSYQALQDLMTSVGTKAFARPISSSASDVLDVIKTVYQEVIQNIAITLPPQSDVAVSLSQITCPDGSILVGQTCTNVPLSRTTTFSVTLTLLNCNTPSSSALTFSVPGFGTTTISVDKVCSCSCDKNVTVNAQQCNFRGNFSCGGCMCIAGWTGPACERSKCGQPCVNNGTCDSATGMCQCTDYTAGPFSNDSTSGILLPPYTPKFAGSTCSCNNFQNCPTNSQNYICSGRGQCACGSCACDATPYSWKWQGKACECPASNYSDCFDTTFKSGPLCSGNGMCSCDSSGKGMCVCSSGYTGKYCETKITPTCDTIATCIADGTCGSLMAADSGQQVVLTCPISSGECTYSYDLSPDNQVIRMNQVCSFAAWKIIVIVICGLLFLFVVICAIIKIILVILDYVEVRRWEKELKEADFSKNQNPLYQSPEMQYTNVAYGKAM</sequence>
<evidence type="ECO:0000256" key="1">
    <source>
        <dbReference type="ARBA" id="ARBA00004479"/>
    </source>
</evidence>
<keyword evidence="10 15" id="KW-0472">Membrane</keyword>
<feature type="transmembrane region" description="Helical" evidence="15">
    <location>
        <begin position="714"/>
        <end position="747"/>
    </location>
</feature>
<evidence type="ECO:0000313" key="18">
    <source>
        <dbReference type="EMBL" id="QAU32677.1"/>
    </source>
</evidence>
<dbReference type="InterPro" id="IPR002369">
    <property type="entry name" value="Integrin_bsu_VWA"/>
</dbReference>
<evidence type="ECO:0000256" key="2">
    <source>
        <dbReference type="ARBA" id="ARBA00007449"/>
    </source>
</evidence>
<dbReference type="SMART" id="SM01241">
    <property type="entry name" value="Integrin_b_cyt"/>
    <property type="match status" value="1"/>
</dbReference>
<evidence type="ECO:0000256" key="9">
    <source>
        <dbReference type="ARBA" id="ARBA00023037"/>
    </source>
</evidence>
<evidence type="ECO:0000256" key="13">
    <source>
        <dbReference type="PROSITE-ProRule" id="PRU00076"/>
    </source>
</evidence>
<evidence type="ECO:0000256" key="12">
    <source>
        <dbReference type="ARBA" id="ARBA00023180"/>
    </source>
</evidence>
<evidence type="ECO:0000256" key="6">
    <source>
        <dbReference type="ARBA" id="ARBA00022737"/>
    </source>
</evidence>
<evidence type="ECO:0000256" key="14">
    <source>
        <dbReference type="RuleBase" id="RU000633"/>
    </source>
</evidence>
<dbReference type="InterPro" id="IPR015812">
    <property type="entry name" value="Integrin_bsu"/>
</dbReference>
<dbReference type="SUPFAM" id="SSF57184">
    <property type="entry name" value="Growth factor receptor domain"/>
    <property type="match status" value="1"/>
</dbReference>
<dbReference type="PRINTS" id="PR01186">
    <property type="entry name" value="INTEGRINB"/>
</dbReference>
<feature type="chain" id="PRO_5019837431" description="Integrin beta" evidence="16">
    <location>
        <begin position="21"/>
        <end position="785"/>
    </location>
</feature>
<evidence type="ECO:0000256" key="3">
    <source>
        <dbReference type="ARBA" id="ARBA00022536"/>
    </source>
</evidence>
<dbReference type="InterPro" id="IPR036465">
    <property type="entry name" value="vWFA_dom_sf"/>
</dbReference>
<dbReference type="Pfam" id="PF00362">
    <property type="entry name" value="Integrin_beta"/>
    <property type="match status" value="1"/>
</dbReference>
<reference evidence="18" key="1">
    <citation type="submission" date="2018-04" db="EMBL/GenBank/DDBJ databases">
        <title>Molecular Characterization of the Cellular Junctions in the Freshwater Sponge Ephydatia muelleri.</title>
        <authorList>
            <person name="Mitchell J.M."/>
            <person name="Nichols S.A."/>
        </authorList>
    </citation>
    <scope>NUCLEOTIDE SEQUENCE</scope>
</reference>
<dbReference type="EMBL" id="MH230173">
    <property type="protein sequence ID" value="QAU32677.1"/>
    <property type="molecule type" value="mRNA"/>
</dbReference>
<evidence type="ECO:0000256" key="5">
    <source>
        <dbReference type="ARBA" id="ARBA00022729"/>
    </source>
</evidence>
<organism evidence="18">
    <name type="scientific">Ephydatia muelleri</name>
    <name type="common">Mueller's freshwater sponge</name>
    <name type="synonym">Spongilla muelleri</name>
    <dbReference type="NCBI Taxonomy" id="6052"/>
    <lineage>
        <taxon>Eukaryota</taxon>
        <taxon>Metazoa</taxon>
        <taxon>Porifera</taxon>
        <taxon>Demospongiae</taxon>
        <taxon>Heteroscleromorpha</taxon>
        <taxon>Spongillida</taxon>
        <taxon>Spongillidae</taxon>
        <taxon>Ephydatia</taxon>
    </lineage>
</organism>
<dbReference type="Gene3D" id="2.60.40.1510">
    <property type="entry name" value="ntegrin, alpha v. Chain A, domain 3"/>
    <property type="match status" value="1"/>
</dbReference>
<dbReference type="InterPro" id="IPR014836">
    <property type="entry name" value="Integrin_bsu_cyt_dom"/>
</dbReference>
<dbReference type="Pfam" id="PF18372">
    <property type="entry name" value="I-EGF_1"/>
    <property type="match status" value="1"/>
</dbReference>
<keyword evidence="4 14" id="KW-0812">Transmembrane</keyword>
<evidence type="ECO:0000256" key="8">
    <source>
        <dbReference type="ARBA" id="ARBA00022989"/>
    </source>
</evidence>
<keyword evidence="12" id="KW-0325">Glycoprotein</keyword>
<accession>A0A481MTK3</accession>
<evidence type="ECO:0000256" key="10">
    <source>
        <dbReference type="ARBA" id="ARBA00023136"/>
    </source>
</evidence>
<proteinExistence type="evidence at transcript level"/>
<dbReference type="GO" id="GO:0007229">
    <property type="term" value="P:integrin-mediated signaling pathway"/>
    <property type="evidence" value="ECO:0007669"/>
    <property type="project" value="UniProtKB-KW"/>
</dbReference>
<dbReference type="GO" id="GO:0005925">
    <property type="term" value="C:focal adhesion"/>
    <property type="evidence" value="ECO:0007669"/>
    <property type="project" value="TreeGrafter"/>
</dbReference>
<feature type="signal peptide" evidence="16">
    <location>
        <begin position="1"/>
        <end position="20"/>
    </location>
</feature>
<feature type="disulfide bond" evidence="13">
    <location>
        <begin position="640"/>
        <end position="649"/>
    </location>
</feature>
<dbReference type="GO" id="GO:0005178">
    <property type="term" value="F:integrin binding"/>
    <property type="evidence" value="ECO:0007669"/>
    <property type="project" value="TreeGrafter"/>
</dbReference>
<dbReference type="InterPro" id="IPR000742">
    <property type="entry name" value="EGF"/>
</dbReference>
<dbReference type="PROSITE" id="PS01186">
    <property type="entry name" value="EGF_2"/>
    <property type="match status" value="1"/>
</dbReference>
<dbReference type="PROSITE" id="PS00022">
    <property type="entry name" value="EGF_1"/>
    <property type="match status" value="1"/>
</dbReference>
<dbReference type="InterPro" id="IPR057243">
    <property type="entry name" value="Integrin_I-EGF_CS"/>
</dbReference>
<dbReference type="GO" id="GO:0016477">
    <property type="term" value="P:cell migration"/>
    <property type="evidence" value="ECO:0007669"/>
    <property type="project" value="TreeGrafter"/>
</dbReference>
<protein>
    <recommendedName>
        <fullName evidence="14">Integrin beta</fullName>
    </recommendedName>
</protein>
<dbReference type="PROSITE" id="PS00243">
    <property type="entry name" value="I_EGF_1"/>
    <property type="match status" value="1"/>
</dbReference>